<dbReference type="CDD" id="cd06189">
    <property type="entry name" value="flavin_oxioreductase"/>
    <property type="match status" value="1"/>
</dbReference>
<dbReference type="RefSeq" id="WP_065971504.1">
    <property type="nucleotide sequence ID" value="NZ_CP080624.1"/>
</dbReference>
<evidence type="ECO:0000313" key="3">
    <source>
        <dbReference type="Proteomes" id="UP000253250"/>
    </source>
</evidence>
<reference evidence="2 3" key="1">
    <citation type="submission" date="2018-02" db="EMBL/GenBank/DDBJ databases">
        <title>Insights into the biology of acidophilic members of the Acidiferrobacteraceae family derived from comparative genomic analyses.</title>
        <authorList>
            <person name="Issotta F."/>
            <person name="Thyssen C."/>
            <person name="Mena C."/>
            <person name="Moya A."/>
            <person name="Bellenberg S."/>
            <person name="Sproer C."/>
            <person name="Covarrubias P.C."/>
            <person name="Sand W."/>
            <person name="Quatrini R."/>
            <person name="Vera M."/>
        </authorList>
    </citation>
    <scope>NUCLEOTIDE SEQUENCE [LARGE SCALE GENOMIC DNA]</scope>
    <source>
        <strain evidence="3">m-1</strain>
    </source>
</reference>
<dbReference type="PANTHER" id="PTHR47354">
    <property type="entry name" value="NADH OXIDOREDUCTASE HCR"/>
    <property type="match status" value="1"/>
</dbReference>
<dbReference type="SUPFAM" id="SSF63380">
    <property type="entry name" value="Riboflavin synthase domain-like"/>
    <property type="match status" value="1"/>
</dbReference>
<keyword evidence="3" id="KW-1185">Reference proteome</keyword>
<dbReference type="InterPro" id="IPR017927">
    <property type="entry name" value="FAD-bd_FR_type"/>
</dbReference>
<comment type="caution">
    <text evidence="2">The sequence shown here is derived from an EMBL/GenBank/DDBJ whole genome shotgun (WGS) entry which is preliminary data.</text>
</comment>
<dbReference type="Gene3D" id="3.40.50.80">
    <property type="entry name" value="Nucleotide-binding domain of ferredoxin-NADP reductase (FNR) module"/>
    <property type="match status" value="1"/>
</dbReference>
<dbReference type="InterPro" id="IPR001433">
    <property type="entry name" value="OxRdtase_FAD/NAD-bd"/>
</dbReference>
<dbReference type="Proteomes" id="UP000253250">
    <property type="component" value="Unassembled WGS sequence"/>
</dbReference>
<organism evidence="2 3">
    <name type="scientific">Acidiferrobacter thiooxydans</name>
    <dbReference type="NCBI Taxonomy" id="163359"/>
    <lineage>
        <taxon>Bacteria</taxon>
        <taxon>Pseudomonadati</taxon>
        <taxon>Pseudomonadota</taxon>
        <taxon>Gammaproteobacteria</taxon>
        <taxon>Acidiferrobacterales</taxon>
        <taxon>Acidiferrobacteraceae</taxon>
        <taxon>Acidiferrobacter</taxon>
    </lineage>
</organism>
<evidence type="ECO:0000256" key="1">
    <source>
        <dbReference type="ARBA" id="ARBA00034078"/>
    </source>
</evidence>
<dbReference type="InterPro" id="IPR001041">
    <property type="entry name" value="2Fe-2S_ferredoxin-type"/>
</dbReference>
<dbReference type="PANTHER" id="PTHR47354:SF5">
    <property type="entry name" value="PROTEIN RFBI"/>
    <property type="match status" value="1"/>
</dbReference>
<dbReference type="InterPro" id="IPR039261">
    <property type="entry name" value="FNR_nucleotide-bd"/>
</dbReference>
<dbReference type="EMBL" id="PSYR01000001">
    <property type="protein sequence ID" value="RCN58542.1"/>
    <property type="molecule type" value="Genomic_DNA"/>
</dbReference>
<name>A0A1C2FZN0_9GAMM</name>
<dbReference type="PRINTS" id="PR00410">
    <property type="entry name" value="PHEHYDRXLASE"/>
</dbReference>
<dbReference type="InterPro" id="IPR006058">
    <property type="entry name" value="2Fe2S_fd_BS"/>
</dbReference>
<dbReference type="InterPro" id="IPR001709">
    <property type="entry name" value="Flavoprot_Pyr_Nucl_cyt_Rdtase"/>
</dbReference>
<dbReference type="Gene3D" id="3.10.20.30">
    <property type="match status" value="1"/>
</dbReference>
<dbReference type="InterPro" id="IPR008333">
    <property type="entry name" value="Cbr1-like_FAD-bd_dom"/>
</dbReference>
<dbReference type="SUPFAM" id="SSF54292">
    <property type="entry name" value="2Fe-2S ferredoxin-like"/>
    <property type="match status" value="1"/>
</dbReference>
<dbReference type="PROSITE" id="PS51384">
    <property type="entry name" value="FAD_FR"/>
    <property type="match status" value="1"/>
</dbReference>
<dbReference type="PROSITE" id="PS00197">
    <property type="entry name" value="2FE2S_FER_1"/>
    <property type="match status" value="1"/>
</dbReference>
<dbReference type="OrthoDB" id="9806195at2"/>
<dbReference type="InterPro" id="IPR036010">
    <property type="entry name" value="2Fe-2S_ferredoxin-like_sf"/>
</dbReference>
<comment type="cofactor">
    <cofactor evidence="1">
        <name>[2Fe-2S] cluster</name>
        <dbReference type="ChEBI" id="CHEBI:190135"/>
    </cofactor>
</comment>
<dbReference type="Pfam" id="PF00111">
    <property type="entry name" value="Fer2"/>
    <property type="match status" value="1"/>
</dbReference>
<dbReference type="Gene3D" id="2.40.30.10">
    <property type="entry name" value="Translation factors"/>
    <property type="match status" value="1"/>
</dbReference>
<dbReference type="SUPFAM" id="SSF52343">
    <property type="entry name" value="Ferredoxin reductase-like, C-terminal NADP-linked domain"/>
    <property type="match status" value="1"/>
</dbReference>
<dbReference type="InterPro" id="IPR012675">
    <property type="entry name" value="Beta-grasp_dom_sf"/>
</dbReference>
<dbReference type="PROSITE" id="PS51085">
    <property type="entry name" value="2FE2S_FER_2"/>
    <property type="match status" value="1"/>
</dbReference>
<dbReference type="STRING" id="163359.A9R16_15380"/>
<dbReference type="Pfam" id="PF00175">
    <property type="entry name" value="NAD_binding_1"/>
    <property type="match status" value="1"/>
</dbReference>
<dbReference type="InterPro" id="IPR050415">
    <property type="entry name" value="MRET"/>
</dbReference>
<gene>
    <name evidence="2" type="ORF">C4900_01745</name>
</gene>
<accession>A0A1C2FZN0</accession>
<dbReference type="GO" id="GO:0051537">
    <property type="term" value="F:2 iron, 2 sulfur cluster binding"/>
    <property type="evidence" value="ECO:0007669"/>
    <property type="project" value="InterPro"/>
</dbReference>
<dbReference type="Pfam" id="PF00970">
    <property type="entry name" value="FAD_binding_6"/>
    <property type="match status" value="1"/>
</dbReference>
<proteinExistence type="predicted"/>
<dbReference type="CDD" id="cd00207">
    <property type="entry name" value="fer2"/>
    <property type="match status" value="1"/>
</dbReference>
<evidence type="ECO:0000313" key="2">
    <source>
        <dbReference type="EMBL" id="RCN58542.1"/>
    </source>
</evidence>
<protein>
    <submittedName>
        <fullName evidence="2">CDP-6-deoxy-delta-3,4-glucoseen reductase</fullName>
    </submittedName>
</protein>
<dbReference type="GO" id="GO:0016491">
    <property type="term" value="F:oxidoreductase activity"/>
    <property type="evidence" value="ECO:0007669"/>
    <property type="project" value="InterPro"/>
</dbReference>
<sequence length="342" mass="37574">MSVKVRIEPSGHEFDTAPGETLLEAAVREGFHLPYSCRNGACGTCKGRILSGTVTHQPYEAKALSEAERAAGLSLFCRALPEGPVVIEAREIGVAKDIVIKVLPCRVARMEKLAPDVMRLFLKLPQNERLQYLAGQYIDILLKDGRRRGFSIANSPAADEFLELHIRHVPGGLFSGHVFNTMQERALLRFEGPLGTFFLRKESDKPVILMAAGTGFAPIKAIVEQSLIEGSKRPLSLYWGARTRADLYLHDLALGWAAEHAHIRYTPVLSRPGSEDAWEGRTGYVQEAVAADWPDLSGFEVYGSGPPRMIEAAKGVLASRGLPADAFFYDAFEYARDPVPSP</sequence>
<dbReference type="InterPro" id="IPR017938">
    <property type="entry name" value="Riboflavin_synthase-like_b-brl"/>
</dbReference>
<dbReference type="PRINTS" id="PR00371">
    <property type="entry name" value="FPNCR"/>
</dbReference>
<dbReference type="AlphaFoldDB" id="A0A1C2FZN0"/>